<dbReference type="PANTHER" id="PTHR46225">
    <property type="entry name" value="C3H4 TYPE ZINC FINGER PROTEIN"/>
    <property type="match status" value="1"/>
</dbReference>
<dbReference type="Proteomes" id="UP001085076">
    <property type="component" value="Unassembled WGS sequence"/>
</dbReference>
<feature type="transmembrane region" description="Helical" evidence="3">
    <location>
        <begin position="110"/>
        <end position="130"/>
    </location>
</feature>
<dbReference type="PROSITE" id="PS50089">
    <property type="entry name" value="ZF_RING_2"/>
    <property type="match status" value="1"/>
</dbReference>
<protein>
    <recommendedName>
        <fullName evidence="4">RING-type domain-containing protein</fullName>
    </recommendedName>
</protein>
<dbReference type="OrthoDB" id="9984778at2759"/>
<keyword evidence="3" id="KW-1133">Transmembrane helix</keyword>
<evidence type="ECO:0000256" key="2">
    <source>
        <dbReference type="SAM" id="MobiDB-lite"/>
    </source>
</evidence>
<keyword evidence="1" id="KW-0479">Metal-binding</keyword>
<evidence type="ECO:0000256" key="3">
    <source>
        <dbReference type="SAM" id="Phobius"/>
    </source>
</evidence>
<feature type="region of interest" description="Disordered" evidence="2">
    <location>
        <begin position="170"/>
        <end position="189"/>
    </location>
</feature>
<dbReference type="FunFam" id="3.30.40.10:FF:000348">
    <property type="entry name" value="E3 ubiquitin-protein ligase"/>
    <property type="match status" value="1"/>
</dbReference>
<feature type="transmembrane region" description="Helical" evidence="3">
    <location>
        <begin position="264"/>
        <end position="297"/>
    </location>
</feature>
<feature type="region of interest" description="Disordered" evidence="2">
    <location>
        <begin position="414"/>
        <end position="441"/>
    </location>
</feature>
<dbReference type="InterPro" id="IPR013083">
    <property type="entry name" value="Znf_RING/FYVE/PHD"/>
</dbReference>
<dbReference type="Pfam" id="PF13639">
    <property type="entry name" value="zf-RING_2"/>
    <property type="match status" value="1"/>
</dbReference>
<sequence>MAIPSLQSQSEGQADRVPLLMEQSTDHNNAHDHIIDIPRTGIASTSTSNGDDFTDSDELHHEDRTSASLQAPSTQSFLPSPTVSNSRNASVARRGDTYARRHRSPLNSGFWISVELVVNLCQITAAVIVLALSRHEHPRAPLFTWIIGYTAGCLLTLPHLYWRYIHRSSQGPEQDSTHLRRNSSQNNHVESNSYTTITVTQGADHRNTTPALLFGRNLITFSPRLNAFVDHLKMALDCFFAVWFVVGNVWIFGGHSSAADAPNLYRLCIVFLAFSCIGYAMPFILCATICCCLPCIISILGFREDMNQARGATPESIDALPRYKFKSKKGHTGEENDINSESIGEGGILAAGTDKERIISAEDAVCCICLAKYVDNDELRELPCTHFFHLDCVDKWLKINASCPLCKFEVGESAGAASGSNSGGRNDERRVGSGGDLQETH</sequence>
<feature type="region of interest" description="Disordered" evidence="2">
    <location>
        <begin position="32"/>
        <end position="96"/>
    </location>
</feature>
<dbReference type="SMART" id="SM00184">
    <property type="entry name" value="RING"/>
    <property type="match status" value="1"/>
</dbReference>
<keyword evidence="3" id="KW-0472">Membrane</keyword>
<dbReference type="SUPFAM" id="SSF57850">
    <property type="entry name" value="RING/U-box"/>
    <property type="match status" value="1"/>
</dbReference>
<keyword evidence="3" id="KW-0812">Transmembrane</keyword>
<keyword evidence="1" id="KW-0863">Zinc-finger</keyword>
<dbReference type="PANTHER" id="PTHR46225:SF19">
    <property type="entry name" value="RING-TYPE DOMAIN-CONTAINING PROTEIN"/>
    <property type="match status" value="1"/>
</dbReference>
<evidence type="ECO:0000313" key="5">
    <source>
        <dbReference type="EMBL" id="KAJ0959906.1"/>
    </source>
</evidence>
<evidence type="ECO:0000256" key="1">
    <source>
        <dbReference type="PROSITE-ProRule" id="PRU00175"/>
    </source>
</evidence>
<keyword evidence="6" id="KW-1185">Reference proteome</keyword>
<feature type="transmembrane region" description="Helical" evidence="3">
    <location>
        <begin position="142"/>
        <end position="162"/>
    </location>
</feature>
<feature type="compositionally biased region" description="Polar residues" evidence="2">
    <location>
        <begin position="42"/>
        <end position="51"/>
    </location>
</feature>
<dbReference type="InterPro" id="IPR001841">
    <property type="entry name" value="Znf_RING"/>
</dbReference>
<organism evidence="5 6">
    <name type="scientific">Dioscorea zingiberensis</name>
    <dbReference type="NCBI Taxonomy" id="325984"/>
    <lineage>
        <taxon>Eukaryota</taxon>
        <taxon>Viridiplantae</taxon>
        <taxon>Streptophyta</taxon>
        <taxon>Embryophyta</taxon>
        <taxon>Tracheophyta</taxon>
        <taxon>Spermatophyta</taxon>
        <taxon>Magnoliopsida</taxon>
        <taxon>Liliopsida</taxon>
        <taxon>Dioscoreales</taxon>
        <taxon>Dioscoreaceae</taxon>
        <taxon>Dioscorea</taxon>
    </lineage>
</organism>
<name>A0A9D5BSJ3_9LILI</name>
<comment type="caution">
    <text evidence="5">The sequence shown here is derived from an EMBL/GenBank/DDBJ whole genome shotgun (WGS) entry which is preliminary data.</text>
</comment>
<gene>
    <name evidence="5" type="ORF">J5N97_000340</name>
</gene>
<feature type="domain" description="RING-type" evidence="4">
    <location>
        <begin position="366"/>
        <end position="407"/>
    </location>
</feature>
<evidence type="ECO:0000259" key="4">
    <source>
        <dbReference type="PROSITE" id="PS50089"/>
    </source>
</evidence>
<proteinExistence type="predicted"/>
<keyword evidence="1" id="KW-0862">Zinc</keyword>
<feature type="transmembrane region" description="Helical" evidence="3">
    <location>
        <begin position="234"/>
        <end position="252"/>
    </location>
</feature>
<dbReference type="Gene3D" id="3.30.40.10">
    <property type="entry name" value="Zinc/RING finger domain, C3HC4 (zinc finger)"/>
    <property type="match status" value="1"/>
</dbReference>
<accession>A0A9D5BSJ3</accession>
<feature type="compositionally biased region" description="Low complexity" evidence="2">
    <location>
        <begin position="414"/>
        <end position="424"/>
    </location>
</feature>
<dbReference type="EMBL" id="JAGGNH010000137">
    <property type="protein sequence ID" value="KAJ0959906.1"/>
    <property type="molecule type" value="Genomic_DNA"/>
</dbReference>
<feature type="compositionally biased region" description="Polar residues" evidence="2">
    <location>
        <begin position="66"/>
        <end position="89"/>
    </location>
</feature>
<dbReference type="AlphaFoldDB" id="A0A9D5BSJ3"/>
<dbReference type="GO" id="GO:0008270">
    <property type="term" value="F:zinc ion binding"/>
    <property type="evidence" value="ECO:0007669"/>
    <property type="project" value="UniProtKB-KW"/>
</dbReference>
<reference evidence="5 6" key="1">
    <citation type="journal article" date="2022" name="Hortic Res">
        <title>The genome of Dioscorea zingiberensis sheds light on the biosynthesis, origin and evolution of the medicinally important diosgenin saponins.</title>
        <authorList>
            <person name="Li Y."/>
            <person name="Tan C."/>
            <person name="Li Z."/>
            <person name="Guo J."/>
            <person name="Li S."/>
            <person name="Chen X."/>
            <person name="Wang C."/>
            <person name="Dai X."/>
            <person name="Yang H."/>
            <person name="Song W."/>
            <person name="Hou L."/>
            <person name="Xu J."/>
            <person name="Tong Z."/>
            <person name="Xu A."/>
            <person name="Yuan X."/>
            <person name="Wang W."/>
            <person name="Yang Q."/>
            <person name="Chen L."/>
            <person name="Sun Z."/>
            <person name="Wang K."/>
            <person name="Pan B."/>
            <person name="Chen J."/>
            <person name="Bao Y."/>
            <person name="Liu F."/>
            <person name="Qi X."/>
            <person name="Gang D.R."/>
            <person name="Wen J."/>
            <person name="Li J."/>
        </authorList>
    </citation>
    <scope>NUCLEOTIDE SEQUENCE [LARGE SCALE GENOMIC DNA]</scope>
    <source>
        <strain evidence="5">Dzin_1.0</strain>
    </source>
</reference>
<evidence type="ECO:0000313" key="6">
    <source>
        <dbReference type="Proteomes" id="UP001085076"/>
    </source>
</evidence>